<evidence type="ECO:0000313" key="1">
    <source>
        <dbReference type="EMBL" id="EFA84856.1"/>
    </source>
</evidence>
<sequence length="68" mass="7690">MRQSWFTQVSVRANSFSAARRLARTVTPNFCGYPNGIPIRHIPSIWILVWLQRASARGVTATANTQLF</sequence>
<dbReference type="GeneID" id="31357376"/>
<dbReference type="InParanoid" id="D3B0N2"/>
<dbReference type="RefSeq" id="XP_020436967.1">
    <property type="nucleotide sequence ID" value="XM_020572850.1"/>
</dbReference>
<organism evidence="1 2">
    <name type="scientific">Heterostelium pallidum (strain ATCC 26659 / Pp 5 / PN500)</name>
    <name type="common">Cellular slime mold</name>
    <name type="synonym">Polysphondylium pallidum</name>
    <dbReference type="NCBI Taxonomy" id="670386"/>
    <lineage>
        <taxon>Eukaryota</taxon>
        <taxon>Amoebozoa</taxon>
        <taxon>Evosea</taxon>
        <taxon>Eumycetozoa</taxon>
        <taxon>Dictyostelia</taxon>
        <taxon>Acytosteliales</taxon>
        <taxon>Acytosteliaceae</taxon>
        <taxon>Heterostelium</taxon>
    </lineage>
</organism>
<keyword evidence="2" id="KW-1185">Reference proteome</keyword>
<proteinExistence type="predicted"/>
<dbReference type="EMBL" id="ADBJ01000008">
    <property type="protein sequence ID" value="EFA84856.1"/>
    <property type="molecule type" value="Genomic_DNA"/>
</dbReference>
<reference evidence="1 2" key="1">
    <citation type="journal article" date="2011" name="Genome Res.">
        <title>Phylogeny-wide analysis of social amoeba genomes highlights ancient origins for complex intercellular communication.</title>
        <authorList>
            <person name="Heidel A.J."/>
            <person name="Lawal H.M."/>
            <person name="Felder M."/>
            <person name="Schilde C."/>
            <person name="Helps N.R."/>
            <person name="Tunggal B."/>
            <person name="Rivero F."/>
            <person name="John U."/>
            <person name="Schleicher M."/>
            <person name="Eichinger L."/>
            <person name="Platzer M."/>
            <person name="Noegel A.A."/>
            <person name="Schaap P."/>
            <person name="Gloeckner G."/>
        </authorList>
    </citation>
    <scope>NUCLEOTIDE SEQUENCE [LARGE SCALE GENOMIC DNA]</scope>
    <source>
        <strain evidence="2">ATCC 26659 / Pp 5 / PN500</strain>
    </source>
</reference>
<dbReference type="AlphaFoldDB" id="D3B0N2"/>
<name>D3B0N2_HETP5</name>
<evidence type="ECO:0000313" key="2">
    <source>
        <dbReference type="Proteomes" id="UP000001396"/>
    </source>
</evidence>
<protein>
    <submittedName>
        <fullName evidence="1">Uncharacterized protein</fullName>
    </submittedName>
</protein>
<accession>D3B0N2</accession>
<gene>
    <name evidence="1" type="ORF">PPL_01849</name>
</gene>
<comment type="caution">
    <text evidence="1">The sequence shown here is derived from an EMBL/GenBank/DDBJ whole genome shotgun (WGS) entry which is preliminary data.</text>
</comment>
<dbReference type="Proteomes" id="UP000001396">
    <property type="component" value="Unassembled WGS sequence"/>
</dbReference>